<evidence type="ECO:0000256" key="4">
    <source>
        <dbReference type="ARBA" id="ARBA00022840"/>
    </source>
</evidence>
<sequence length="485" mass="54458">MVFGGAKVLDISGEFQRIGKYLTDLLRLRKISRIFAVHFYAMTFKELNLNTSLLNALDELGFETPTTIQHKAFSVIMSGQDVCGIAQTGTGKTYAYLLPILRQLKFSKDRYPQVLILVPTRELVTQVVEASEKLNAYTSFQTLGVYGGVNMNPQVEAVKNGADIIVATPGRLYDLVLTGVLKLKNVKKLVIDEVDEMLNLGFRPQLTKIMDVLPARRQNLLFSATITDEVDAIIEDYFNNPARVEAAPVGTPLENILQYNYKVPNFYTKVNLLEHLLANNAEMSKVLVFASTKALADELFETLAEKYEGQVGVIHSNKDQKYRFNVVKQFKEGTYRFIIATDVIARGIDIEGVSHVINFDTPDSPENYIHRIGRTGRAESKGIAITFTTKKELPLKAKIEELMNYEIPVLPISGEVEISKRLIEDEMPKIPVKNLPTAKLPKWEPGGAAFHEKKAKNKKVNRKISHADKMHAKYGKPKTRGAKKK</sequence>
<dbReference type="Pfam" id="PF00270">
    <property type="entry name" value="DEAD"/>
    <property type="match status" value="1"/>
</dbReference>
<dbReference type="SMART" id="SM00487">
    <property type="entry name" value="DEXDc"/>
    <property type="match status" value="1"/>
</dbReference>
<evidence type="ECO:0000259" key="8">
    <source>
        <dbReference type="PROSITE" id="PS51192"/>
    </source>
</evidence>
<evidence type="ECO:0000256" key="5">
    <source>
        <dbReference type="ARBA" id="ARBA00038437"/>
    </source>
</evidence>
<feature type="region of interest" description="Disordered" evidence="7">
    <location>
        <begin position="443"/>
        <end position="485"/>
    </location>
</feature>
<organism evidence="11 12">
    <name type="scientific">Chitinophaga skermanii</name>
    <dbReference type="NCBI Taxonomy" id="331697"/>
    <lineage>
        <taxon>Bacteria</taxon>
        <taxon>Pseudomonadati</taxon>
        <taxon>Bacteroidota</taxon>
        <taxon>Chitinophagia</taxon>
        <taxon>Chitinophagales</taxon>
        <taxon>Chitinophagaceae</taxon>
        <taxon>Chitinophaga</taxon>
    </lineage>
</organism>
<name>A0A327QM74_9BACT</name>
<keyword evidence="4" id="KW-0067">ATP-binding</keyword>
<dbReference type="SMART" id="SM00490">
    <property type="entry name" value="HELICc"/>
    <property type="match status" value="1"/>
</dbReference>
<dbReference type="PROSITE" id="PS51195">
    <property type="entry name" value="Q_MOTIF"/>
    <property type="match status" value="1"/>
</dbReference>
<proteinExistence type="inferred from homology"/>
<dbReference type="PROSITE" id="PS51192">
    <property type="entry name" value="HELICASE_ATP_BIND_1"/>
    <property type="match status" value="1"/>
</dbReference>
<dbReference type="PROSITE" id="PS51194">
    <property type="entry name" value="HELICASE_CTER"/>
    <property type="match status" value="1"/>
</dbReference>
<comment type="similarity">
    <text evidence="5">Belongs to the DEAD box helicase family.</text>
</comment>
<reference evidence="11 12" key="1">
    <citation type="submission" date="2018-06" db="EMBL/GenBank/DDBJ databases">
        <title>Genomic Encyclopedia of Archaeal and Bacterial Type Strains, Phase II (KMG-II): from individual species to whole genera.</title>
        <authorList>
            <person name="Goeker M."/>
        </authorList>
    </citation>
    <scope>NUCLEOTIDE SEQUENCE [LARGE SCALE GENOMIC DNA]</scope>
    <source>
        <strain evidence="11 12">DSM 23857</strain>
    </source>
</reference>
<dbReference type="AlphaFoldDB" id="A0A327QM74"/>
<evidence type="ECO:0000256" key="3">
    <source>
        <dbReference type="ARBA" id="ARBA00022806"/>
    </source>
</evidence>
<accession>A0A327QM74</accession>
<feature type="compositionally biased region" description="Basic residues" evidence="7">
    <location>
        <begin position="472"/>
        <end position="485"/>
    </location>
</feature>
<dbReference type="InterPro" id="IPR014001">
    <property type="entry name" value="Helicase_ATP-bd"/>
</dbReference>
<keyword evidence="12" id="KW-1185">Reference proteome</keyword>
<dbReference type="CDD" id="cd18787">
    <property type="entry name" value="SF2_C_DEAD"/>
    <property type="match status" value="1"/>
</dbReference>
<comment type="caution">
    <text evidence="11">The sequence shown here is derived from an EMBL/GenBank/DDBJ whole genome shotgun (WGS) entry which is preliminary data.</text>
</comment>
<feature type="short sequence motif" description="Q motif" evidence="6">
    <location>
        <begin position="42"/>
        <end position="70"/>
    </location>
</feature>
<feature type="compositionally biased region" description="Basic residues" evidence="7">
    <location>
        <begin position="453"/>
        <end position="464"/>
    </location>
</feature>
<evidence type="ECO:0000259" key="9">
    <source>
        <dbReference type="PROSITE" id="PS51194"/>
    </source>
</evidence>
<keyword evidence="2" id="KW-0378">Hydrolase</keyword>
<keyword evidence="3 11" id="KW-0347">Helicase</keyword>
<dbReference type="EMBL" id="QLLL01000004">
    <property type="protein sequence ID" value="RAJ05128.1"/>
    <property type="molecule type" value="Genomic_DNA"/>
</dbReference>
<feature type="domain" description="Helicase C-terminal" evidence="9">
    <location>
        <begin position="272"/>
        <end position="418"/>
    </location>
</feature>
<protein>
    <submittedName>
        <fullName evidence="11">ATP-dependent RNA helicase RhlE</fullName>
    </submittedName>
</protein>
<keyword evidence="1" id="KW-0547">Nucleotide-binding</keyword>
<dbReference type="CDD" id="cd00268">
    <property type="entry name" value="DEADc"/>
    <property type="match status" value="1"/>
</dbReference>
<dbReference type="Gene3D" id="3.40.50.300">
    <property type="entry name" value="P-loop containing nucleotide triphosphate hydrolases"/>
    <property type="match status" value="2"/>
</dbReference>
<evidence type="ECO:0000259" key="10">
    <source>
        <dbReference type="PROSITE" id="PS51195"/>
    </source>
</evidence>
<evidence type="ECO:0000256" key="7">
    <source>
        <dbReference type="SAM" id="MobiDB-lite"/>
    </source>
</evidence>
<feature type="domain" description="DEAD-box RNA helicase Q" evidence="10">
    <location>
        <begin position="42"/>
        <end position="70"/>
    </location>
</feature>
<dbReference type="InterPro" id="IPR027417">
    <property type="entry name" value="P-loop_NTPase"/>
</dbReference>
<evidence type="ECO:0000313" key="11">
    <source>
        <dbReference type="EMBL" id="RAJ05128.1"/>
    </source>
</evidence>
<evidence type="ECO:0000256" key="2">
    <source>
        <dbReference type="ARBA" id="ARBA00022801"/>
    </source>
</evidence>
<dbReference type="InterPro" id="IPR014014">
    <property type="entry name" value="RNA_helicase_DEAD_Q_motif"/>
</dbReference>
<dbReference type="GO" id="GO:0005524">
    <property type="term" value="F:ATP binding"/>
    <property type="evidence" value="ECO:0007669"/>
    <property type="project" value="UniProtKB-KW"/>
</dbReference>
<dbReference type="Pfam" id="PF00271">
    <property type="entry name" value="Helicase_C"/>
    <property type="match status" value="1"/>
</dbReference>
<evidence type="ECO:0000256" key="1">
    <source>
        <dbReference type="ARBA" id="ARBA00022741"/>
    </source>
</evidence>
<dbReference type="GO" id="GO:0016787">
    <property type="term" value="F:hydrolase activity"/>
    <property type="evidence" value="ECO:0007669"/>
    <property type="project" value="UniProtKB-KW"/>
</dbReference>
<feature type="domain" description="Helicase ATP-binding" evidence="8">
    <location>
        <begin position="73"/>
        <end position="244"/>
    </location>
</feature>
<dbReference type="SUPFAM" id="SSF52540">
    <property type="entry name" value="P-loop containing nucleoside triphosphate hydrolases"/>
    <property type="match status" value="1"/>
</dbReference>
<dbReference type="InterPro" id="IPR050079">
    <property type="entry name" value="DEAD_box_RNA_helicase"/>
</dbReference>
<dbReference type="PANTHER" id="PTHR47959">
    <property type="entry name" value="ATP-DEPENDENT RNA HELICASE RHLE-RELATED"/>
    <property type="match status" value="1"/>
</dbReference>
<evidence type="ECO:0000313" key="12">
    <source>
        <dbReference type="Proteomes" id="UP000249547"/>
    </source>
</evidence>
<dbReference type="GO" id="GO:0003724">
    <property type="term" value="F:RNA helicase activity"/>
    <property type="evidence" value="ECO:0007669"/>
    <property type="project" value="InterPro"/>
</dbReference>
<dbReference type="Proteomes" id="UP000249547">
    <property type="component" value="Unassembled WGS sequence"/>
</dbReference>
<dbReference type="GO" id="GO:0005829">
    <property type="term" value="C:cytosol"/>
    <property type="evidence" value="ECO:0007669"/>
    <property type="project" value="TreeGrafter"/>
</dbReference>
<dbReference type="InterPro" id="IPR011545">
    <property type="entry name" value="DEAD/DEAH_box_helicase_dom"/>
</dbReference>
<dbReference type="InterPro" id="IPR044742">
    <property type="entry name" value="DEAD/DEAH_RhlB"/>
</dbReference>
<evidence type="ECO:0000256" key="6">
    <source>
        <dbReference type="PROSITE-ProRule" id="PRU00552"/>
    </source>
</evidence>
<dbReference type="PANTHER" id="PTHR47959:SF1">
    <property type="entry name" value="ATP-DEPENDENT RNA HELICASE DBPA"/>
    <property type="match status" value="1"/>
</dbReference>
<dbReference type="GO" id="GO:0003676">
    <property type="term" value="F:nucleic acid binding"/>
    <property type="evidence" value="ECO:0007669"/>
    <property type="project" value="InterPro"/>
</dbReference>
<dbReference type="InterPro" id="IPR001650">
    <property type="entry name" value="Helicase_C-like"/>
</dbReference>
<gene>
    <name evidence="11" type="ORF">LX64_02282</name>
</gene>